<dbReference type="PANTHER" id="PTHR36503:SF2">
    <property type="entry name" value="BLR2408 PROTEIN"/>
    <property type="match status" value="1"/>
</dbReference>
<dbReference type="SUPFAM" id="SSF54593">
    <property type="entry name" value="Glyoxalase/Bleomycin resistance protein/Dihydroxybiphenyl dioxygenase"/>
    <property type="match status" value="1"/>
</dbReference>
<dbReference type="PROSITE" id="PS51819">
    <property type="entry name" value="VOC"/>
    <property type="match status" value="1"/>
</dbReference>
<dbReference type="RefSeq" id="WP_179502641.1">
    <property type="nucleotide sequence ID" value="NZ_JACCAA010000001.1"/>
</dbReference>
<sequence length="126" mass="13996">MTMIFPNLPVKDVEKSKRFWTALGFSFNDDFSSEDAACLVINESASVMLLSERFFHGFHDTTPHTGTEILMGLGVASRDEVDRLCDAAEAAGGSDTETRVDQSPMYGGSFRDLDGHIWEPLWMEIA</sequence>
<dbReference type="AlphaFoldDB" id="A0A7Y9S245"/>
<dbReference type="InterPro" id="IPR037523">
    <property type="entry name" value="VOC_core"/>
</dbReference>
<dbReference type="Gene3D" id="3.10.180.10">
    <property type="entry name" value="2,3-Dihydroxybiphenyl 1,2-Dioxygenase, domain 1"/>
    <property type="match status" value="1"/>
</dbReference>
<evidence type="ECO:0000259" key="1">
    <source>
        <dbReference type="PROSITE" id="PS51819"/>
    </source>
</evidence>
<gene>
    <name evidence="2" type="ORF">BJ980_002537</name>
</gene>
<accession>A0A7Y9S245</accession>
<dbReference type="InterPro" id="IPR029068">
    <property type="entry name" value="Glyas_Bleomycin-R_OHBP_Dase"/>
</dbReference>
<dbReference type="InterPro" id="IPR053863">
    <property type="entry name" value="Glyoxy/Ble-like_N"/>
</dbReference>
<organism evidence="2 3">
    <name type="scientific">Nocardioides daedukensis</name>
    <dbReference type="NCBI Taxonomy" id="634462"/>
    <lineage>
        <taxon>Bacteria</taxon>
        <taxon>Bacillati</taxon>
        <taxon>Actinomycetota</taxon>
        <taxon>Actinomycetes</taxon>
        <taxon>Propionibacteriales</taxon>
        <taxon>Nocardioidaceae</taxon>
        <taxon>Nocardioides</taxon>
    </lineage>
</organism>
<reference evidence="2 3" key="1">
    <citation type="submission" date="2020-07" db="EMBL/GenBank/DDBJ databases">
        <title>Sequencing the genomes of 1000 actinobacteria strains.</title>
        <authorList>
            <person name="Klenk H.-P."/>
        </authorList>
    </citation>
    <scope>NUCLEOTIDE SEQUENCE [LARGE SCALE GENOMIC DNA]</scope>
    <source>
        <strain evidence="2 3">DSM 23819</strain>
    </source>
</reference>
<dbReference type="Pfam" id="PF22677">
    <property type="entry name" value="Ble-like_N"/>
    <property type="match status" value="1"/>
</dbReference>
<comment type="caution">
    <text evidence="2">The sequence shown here is derived from an EMBL/GenBank/DDBJ whole genome shotgun (WGS) entry which is preliminary data.</text>
</comment>
<proteinExistence type="predicted"/>
<protein>
    <recommendedName>
        <fullName evidence="1">VOC domain-containing protein</fullName>
    </recommendedName>
</protein>
<dbReference type="Proteomes" id="UP000540656">
    <property type="component" value="Unassembled WGS sequence"/>
</dbReference>
<evidence type="ECO:0000313" key="2">
    <source>
        <dbReference type="EMBL" id="NYG59614.1"/>
    </source>
</evidence>
<evidence type="ECO:0000313" key="3">
    <source>
        <dbReference type="Proteomes" id="UP000540656"/>
    </source>
</evidence>
<dbReference type="EMBL" id="JACCAA010000001">
    <property type="protein sequence ID" value="NYG59614.1"/>
    <property type="molecule type" value="Genomic_DNA"/>
</dbReference>
<keyword evidence="3" id="KW-1185">Reference proteome</keyword>
<feature type="domain" description="VOC" evidence="1">
    <location>
        <begin position="2"/>
        <end position="123"/>
    </location>
</feature>
<name>A0A7Y9S245_9ACTN</name>
<dbReference type="PANTHER" id="PTHR36503">
    <property type="entry name" value="BLR2520 PROTEIN"/>
    <property type="match status" value="1"/>
</dbReference>